<dbReference type="RefSeq" id="WP_207863501.1">
    <property type="nucleotide sequence ID" value="NZ_JAFREP010000058.1"/>
</dbReference>
<dbReference type="Proteomes" id="UP000664417">
    <property type="component" value="Unassembled WGS sequence"/>
</dbReference>
<dbReference type="EMBL" id="JAFREP010000058">
    <property type="protein sequence ID" value="MBO1323348.1"/>
    <property type="molecule type" value="Genomic_DNA"/>
</dbReference>
<organism evidence="1 2">
    <name type="scientific">Acanthopleuribacter pedis</name>
    <dbReference type="NCBI Taxonomy" id="442870"/>
    <lineage>
        <taxon>Bacteria</taxon>
        <taxon>Pseudomonadati</taxon>
        <taxon>Acidobacteriota</taxon>
        <taxon>Holophagae</taxon>
        <taxon>Acanthopleuribacterales</taxon>
        <taxon>Acanthopleuribacteraceae</taxon>
        <taxon>Acanthopleuribacter</taxon>
    </lineage>
</organism>
<dbReference type="AlphaFoldDB" id="A0A8J7QUD4"/>
<name>A0A8J7QUD4_9BACT</name>
<evidence type="ECO:0000313" key="2">
    <source>
        <dbReference type="Proteomes" id="UP000664417"/>
    </source>
</evidence>
<evidence type="ECO:0000313" key="1">
    <source>
        <dbReference type="EMBL" id="MBO1323348.1"/>
    </source>
</evidence>
<proteinExistence type="predicted"/>
<sequence>MSPVYPSLSELGAALAEGPDALKRRAGLVAAMAAHEQDGVDCSACSGVCCTFVANSMQTTPLETYDLLVWLQAQQRIDADLVAHLKETVRRYRLDAPDPGDGRRSFVRRTYTCPFFKRDKLGCTISRQAKPYGCLGFNPFKAGQVEGGECRSQIDLLERREAEFAAREVVADQVLRRGLALDWEKKPMPVALLEFIDKLALAD</sequence>
<comment type="caution">
    <text evidence="1">The sequence shown here is derived from an EMBL/GenBank/DDBJ whole genome shotgun (WGS) entry which is preliminary data.</text>
</comment>
<keyword evidence="2" id="KW-1185">Reference proteome</keyword>
<protein>
    <submittedName>
        <fullName evidence="1">Uncharacterized protein</fullName>
    </submittedName>
</protein>
<accession>A0A8J7QUD4</accession>
<reference evidence="1" key="1">
    <citation type="submission" date="2021-03" db="EMBL/GenBank/DDBJ databases">
        <authorList>
            <person name="Wang G."/>
        </authorList>
    </citation>
    <scope>NUCLEOTIDE SEQUENCE</scope>
    <source>
        <strain evidence="1">KCTC 12899</strain>
    </source>
</reference>
<gene>
    <name evidence="1" type="ORF">J3U88_33085</name>
</gene>